<sequence>MQHTNEQGPLLHDSQWTTGVGAPERGVQYTRHTSSVG</sequence>
<protein>
    <submittedName>
        <fullName evidence="2">Uncharacterized protein</fullName>
    </submittedName>
</protein>
<feature type="region of interest" description="Disordered" evidence="1">
    <location>
        <begin position="1"/>
        <end position="37"/>
    </location>
</feature>
<dbReference type="AlphaFoldDB" id="S9P7U7"/>
<gene>
    <name evidence="2" type="ORF">D187_003100</name>
</gene>
<evidence type="ECO:0000313" key="2">
    <source>
        <dbReference type="EMBL" id="EPX59196.1"/>
    </source>
</evidence>
<name>S9P7U7_CYSF2</name>
<dbReference type="EMBL" id="ANAH02000018">
    <property type="protein sequence ID" value="EPX59196.1"/>
    <property type="molecule type" value="Genomic_DNA"/>
</dbReference>
<keyword evidence="3" id="KW-1185">Reference proteome</keyword>
<evidence type="ECO:0000313" key="3">
    <source>
        <dbReference type="Proteomes" id="UP000011682"/>
    </source>
</evidence>
<organism evidence="2 3">
    <name type="scientific">Cystobacter fuscus (strain ATCC 25194 / DSM 2262 / NBRC 100088 / M29)</name>
    <dbReference type="NCBI Taxonomy" id="1242864"/>
    <lineage>
        <taxon>Bacteria</taxon>
        <taxon>Pseudomonadati</taxon>
        <taxon>Myxococcota</taxon>
        <taxon>Myxococcia</taxon>
        <taxon>Myxococcales</taxon>
        <taxon>Cystobacterineae</taxon>
        <taxon>Archangiaceae</taxon>
        <taxon>Cystobacter</taxon>
    </lineage>
</organism>
<evidence type="ECO:0000256" key="1">
    <source>
        <dbReference type="SAM" id="MobiDB-lite"/>
    </source>
</evidence>
<reference evidence="2" key="1">
    <citation type="submission" date="2013-05" db="EMBL/GenBank/DDBJ databases">
        <title>Genome assembly of Cystobacter fuscus DSM 2262.</title>
        <authorList>
            <person name="Sharma G."/>
            <person name="Khatri I."/>
            <person name="Kaur C."/>
            <person name="Mayilraj S."/>
            <person name="Subramanian S."/>
        </authorList>
    </citation>
    <scope>NUCLEOTIDE SEQUENCE [LARGE SCALE GENOMIC DNA]</scope>
    <source>
        <strain evidence="2">DSM 2262</strain>
    </source>
</reference>
<proteinExistence type="predicted"/>
<dbReference type="Proteomes" id="UP000011682">
    <property type="component" value="Unassembled WGS sequence"/>
</dbReference>
<comment type="caution">
    <text evidence="2">The sequence shown here is derived from an EMBL/GenBank/DDBJ whole genome shotgun (WGS) entry which is preliminary data.</text>
</comment>
<accession>S9P7U7</accession>